<name>A0A2I1HL67_9GLOM</name>
<dbReference type="VEuPathDB" id="FungiDB:RhiirA1_429788"/>
<dbReference type="VEuPathDB" id="FungiDB:RhiirA1_429785"/>
<feature type="compositionally biased region" description="Basic and acidic residues" evidence="1">
    <location>
        <begin position="133"/>
        <end position="143"/>
    </location>
</feature>
<accession>A0A2I1HL67</accession>
<keyword evidence="3" id="KW-1185">Reference proteome</keyword>
<feature type="compositionally biased region" description="Acidic residues" evidence="1">
    <location>
        <begin position="211"/>
        <end position="226"/>
    </location>
</feature>
<dbReference type="EMBL" id="LLXI01003677">
    <property type="protein sequence ID" value="PKY59636.1"/>
    <property type="molecule type" value="Genomic_DNA"/>
</dbReference>
<feature type="compositionally biased region" description="Basic and acidic residues" evidence="1">
    <location>
        <begin position="189"/>
        <end position="202"/>
    </location>
</feature>
<evidence type="ECO:0000256" key="1">
    <source>
        <dbReference type="SAM" id="MobiDB-lite"/>
    </source>
</evidence>
<dbReference type="VEuPathDB" id="FungiDB:RhiirFUN_020832"/>
<organism evidence="2 3">
    <name type="scientific">Rhizophagus irregularis</name>
    <dbReference type="NCBI Taxonomy" id="588596"/>
    <lineage>
        <taxon>Eukaryota</taxon>
        <taxon>Fungi</taxon>
        <taxon>Fungi incertae sedis</taxon>
        <taxon>Mucoromycota</taxon>
        <taxon>Glomeromycotina</taxon>
        <taxon>Glomeromycetes</taxon>
        <taxon>Glomerales</taxon>
        <taxon>Glomeraceae</taxon>
        <taxon>Rhizophagus</taxon>
    </lineage>
</organism>
<dbReference type="Proteomes" id="UP000234323">
    <property type="component" value="Unassembled WGS sequence"/>
</dbReference>
<dbReference type="VEuPathDB" id="FungiDB:FUN_012582"/>
<feature type="compositionally biased region" description="Acidic residues" evidence="1">
    <location>
        <begin position="234"/>
        <end position="243"/>
    </location>
</feature>
<gene>
    <name evidence="2" type="ORF">RhiirA4_412486</name>
</gene>
<evidence type="ECO:0000313" key="2">
    <source>
        <dbReference type="EMBL" id="PKY59636.1"/>
    </source>
</evidence>
<feature type="region of interest" description="Disordered" evidence="1">
    <location>
        <begin position="133"/>
        <end position="243"/>
    </location>
</feature>
<dbReference type="VEuPathDB" id="FungiDB:FUN_012915"/>
<dbReference type="AlphaFoldDB" id="A0A2I1HL67"/>
<comment type="caution">
    <text evidence="2">The sequence shown here is derived from an EMBL/GenBank/DDBJ whole genome shotgun (WGS) entry which is preliminary data.</text>
</comment>
<proteinExistence type="predicted"/>
<reference evidence="2 3" key="1">
    <citation type="submission" date="2015-10" db="EMBL/GenBank/DDBJ databases">
        <title>Genome analyses suggest a sexual origin of heterokaryosis in a supposedly ancient asexual fungus.</title>
        <authorList>
            <person name="Ropars J."/>
            <person name="Sedzielewska K."/>
            <person name="Noel J."/>
            <person name="Charron P."/>
            <person name="Farinelli L."/>
            <person name="Marton T."/>
            <person name="Kruger M."/>
            <person name="Pelin A."/>
            <person name="Brachmann A."/>
            <person name="Corradi N."/>
        </authorList>
    </citation>
    <scope>NUCLEOTIDE SEQUENCE [LARGE SCALE GENOMIC DNA]</scope>
    <source>
        <strain evidence="2 3">A4</strain>
    </source>
</reference>
<protein>
    <submittedName>
        <fullName evidence="2">Uncharacterized protein</fullName>
    </submittedName>
</protein>
<evidence type="ECO:0000313" key="3">
    <source>
        <dbReference type="Proteomes" id="UP000234323"/>
    </source>
</evidence>
<sequence>MNFDRYIEEYINGSETADWSILNCLNFLKDNDDLMFTSDSKQDILYALIKTFKKVSDSSIVKNGVKRKAKKIFDSIEDTFERREIGEFFEQLDHEFDIRKTDREVHKNVHIAKVLIAEKATTRLGETLDIQEQRSNKKRKIEENAEVVNISEKRDSPYDEGVSGDEERKQTKQTRFQLQPPKKKTSPGKRGDTLPDGTRLEKATPLNLLPSDDEDDNDDFSQDDDDYSSHDYNSDEEDVPAPEEALDSVLDNKKPWTLPSGKDFNDIVAKNMSANAKATKRKKRLSAVEKAILRYGASQIIDLSAQMRKWFSIEDRDFIMKDYEALLQVSEMPDEECSFVKIVEDAYKLCTEKHLSSEKSSYIYKITKIYADFIYKSKDQADILDYNAKNTHTEIDVILKTCAYIVEGLNKNYQIYSKWGESFCSLSRSVDHLKGRKCDVRFLSMSGIDVGEWEFSAYTTASKAISDRCRSARINQSILNGLLEYQLNDEQAKAIQVPFLQFSGTSGQMLVENLVEGFYLVFPGPKFELPTNLQSIKKLKMSMNVIKSVLEMYNKTCEIIVNLETMHHAFDDIFDDLDTSKPTAHFKSKQIRKPWWTPKSKKS</sequence>